<evidence type="ECO:0000313" key="16">
    <source>
        <dbReference type="Proteomes" id="UP001059934"/>
    </source>
</evidence>
<reference evidence="15" key="1">
    <citation type="submission" date="2022-08" db="EMBL/GenBank/DDBJ databases">
        <title>Catabolic pathway analysis in culturable SAR92 clade bacteria reveals their overlooked roles in DMSP degradation in coastal seas.</title>
        <authorList>
            <person name="He X."/>
            <person name="Zhang X."/>
            <person name="Zhang Y."/>
        </authorList>
    </citation>
    <scope>NUCLEOTIDE SEQUENCE</scope>
    <source>
        <strain evidence="15">H455</strain>
    </source>
</reference>
<evidence type="ECO:0000259" key="13">
    <source>
        <dbReference type="Pfam" id="PF04452"/>
    </source>
</evidence>
<dbReference type="InterPro" id="IPR015947">
    <property type="entry name" value="PUA-like_sf"/>
</dbReference>
<keyword evidence="8 12" id="KW-0808">Transferase</keyword>
<dbReference type="SUPFAM" id="SSF75217">
    <property type="entry name" value="alpha/beta knot"/>
    <property type="match status" value="1"/>
</dbReference>
<protein>
    <recommendedName>
        <fullName evidence="4 12">Ribosomal RNA small subunit methyltransferase E</fullName>
        <ecNumber evidence="3 12">2.1.1.193</ecNumber>
    </recommendedName>
</protein>
<organism evidence="15 16">
    <name type="scientific">SAR92 clade bacterium H455</name>
    <dbReference type="NCBI Taxonomy" id="2974818"/>
    <lineage>
        <taxon>Bacteria</taxon>
        <taxon>Pseudomonadati</taxon>
        <taxon>Pseudomonadota</taxon>
        <taxon>Gammaproteobacteria</taxon>
        <taxon>Cellvibrionales</taxon>
        <taxon>Porticoccaceae</taxon>
        <taxon>SAR92 clade</taxon>
    </lineage>
</organism>
<evidence type="ECO:0000256" key="12">
    <source>
        <dbReference type="PIRNR" id="PIRNR015601"/>
    </source>
</evidence>
<gene>
    <name evidence="15" type="ORF">NYF23_01225</name>
</gene>
<evidence type="ECO:0000256" key="5">
    <source>
        <dbReference type="ARBA" id="ARBA00022490"/>
    </source>
</evidence>
<evidence type="ECO:0000256" key="7">
    <source>
        <dbReference type="ARBA" id="ARBA00022603"/>
    </source>
</evidence>
<dbReference type="InterPro" id="IPR029026">
    <property type="entry name" value="tRNA_m1G_MTases_N"/>
</dbReference>
<keyword evidence="16" id="KW-1185">Reference proteome</keyword>
<dbReference type="InterPro" id="IPR046887">
    <property type="entry name" value="RsmE_PUA-like"/>
</dbReference>
<dbReference type="Proteomes" id="UP001059934">
    <property type="component" value="Chromosome"/>
</dbReference>
<dbReference type="PIRSF" id="PIRSF015601">
    <property type="entry name" value="MTase_slr0722"/>
    <property type="match status" value="1"/>
</dbReference>
<comment type="function">
    <text evidence="10 12">Specifically methylates the N3 position of the uracil ring of uridine 1498 (m3U1498) in 16S rRNA. Acts on the fully assembled 30S ribosomal subunit.</text>
</comment>
<evidence type="ECO:0000256" key="8">
    <source>
        <dbReference type="ARBA" id="ARBA00022679"/>
    </source>
</evidence>
<dbReference type="GO" id="GO:0008168">
    <property type="term" value="F:methyltransferase activity"/>
    <property type="evidence" value="ECO:0007669"/>
    <property type="project" value="UniProtKB-KW"/>
</dbReference>
<dbReference type="EMBL" id="CP103416">
    <property type="protein sequence ID" value="UVW35242.1"/>
    <property type="molecule type" value="Genomic_DNA"/>
</dbReference>
<dbReference type="Gene3D" id="2.40.240.20">
    <property type="entry name" value="Hypothetical PUA domain-like, domain 1"/>
    <property type="match status" value="1"/>
</dbReference>
<evidence type="ECO:0000256" key="11">
    <source>
        <dbReference type="ARBA" id="ARBA00047944"/>
    </source>
</evidence>
<accession>A0ABY5TN11</accession>
<dbReference type="NCBIfam" id="TIGR00046">
    <property type="entry name" value="RsmE family RNA methyltransferase"/>
    <property type="match status" value="1"/>
</dbReference>
<dbReference type="PANTHER" id="PTHR30027">
    <property type="entry name" value="RIBOSOMAL RNA SMALL SUBUNIT METHYLTRANSFERASE E"/>
    <property type="match status" value="1"/>
</dbReference>
<proteinExistence type="inferred from homology"/>
<evidence type="ECO:0000259" key="14">
    <source>
        <dbReference type="Pfam" id="PF20260"/>
    </source>
</evidence>
<sequence length="245" mass="27188">MRIPRIFTDQPLSSGTNLTLTGSAARHLFSALRMSPGQEITLFNGLGGEFSATLTTTAKSQVDVSVGECREIDRESPLKLHLVIAVSRGERMDWIVQKATELGVTEITPLFSERTEVKLNGERLEKKLRHWQQVSISACEQCQRNRVPTINNALTLDQWLSQSHEDPQQLKLVLHHRSDKTLAQHQPPENICLLVGPEGGLSDSEIERAMDRGFAALTLGPRVMRTETAPLAAISIMQSLWGDMG</sequence>
<evidence type="ECO:0000256" key="10">
    <source>
        <dbReference type="ARBA" id="ARBA00025699"/>
    </source>
</evidence>
<dbReference type="Pfam" id="PF20260">
    <property type="entry name" value="PUA_4"/>
    <property type="match status" value="1"/>
</dbReference>
<keyword evidence="6 12" id="KW-0698">rRNA processing</keyword>
<evidence type="ECO:0000256" key="3">
    <source>
        <dbReference type="ARBA" id="ARBA00012328"/>
    </source>
</evidence>
<dbReference type="Pfam" id="PF04452">
    <property type="entry name" value="Methyltrans_RNA"/>
    <property type="match status" value="1"/>
</dbReference>
<dbReference type="InterPro" id="IPR006700">
    <property type="entry name" value="RsmE"/>
</dbReference>
<keyword evidence="7 12" id="KW-0489">Methyltransferase</keyword>
<keyword evidence="9 12" id="KW-0949">S-adenosyl-L-methionine</keyword>
<dbReference type="PANTHER" id="PTHR30027:SF3">
    <property type="entry name" value="16S RRNA (URACIL(1498)-N(3))-METHYLTRANSFERASE"/>
    <property type="match status" value="1"/>
</dbReference>
<evidence type="ECO:0000256" key="4">
    <source>
        <dbReference type="ARBA" id="ARBA00013673"/>
    </source>
</evidence>
<dbReference type="EC" id="2.1.1.193" evidence="3 12"/>
<dbReference type="SUPFAM" id="SSF88697">
    <property type="entry name" value="PUA domain-like"/>
    <property type="match status" value="1"/>
</dbReference>
<feature type="domain" description="Ribosomal RNA small subunit methyltransferase E methyltransferase" evidence="13">
    <location>
        <begin position="75"/>
        <end position="238"/>
    </location>
</feature>
<evidence type="ECO:0000313" key="15">
    <source>
        <dbReference type="EMBL" id="UVW35242.1"/>
    </source>
</evidence>
<comment type="similarity">
    <text evidence="2 12">Belongs to the RNA methyltransferase RsmE family.</text>
</comment>
<keyword evidence="5 12" id="KW-0963">Cytoplasm</keyword>
<comment type="subcellular location">
    <subcellularLocation>
        <location evidence="1 12">Cytoplasm</location>
    </subcellularLocation>
</comment>
<dbReference type="InterPro" id="IPR029028">
    <property type="entry name" value="Alpha/beta_knot_MTases"/>
</dbReference>
<dbReference type="NCBIfam" id="NF008692">
    <property type="entry name" value="PRK11713.1-5"/>
    <property type="match status" value="1"/>
</dbReference>
<dbReference type="Gene3D" id="3.40.1280.10">
    <property type="match status" value="1"/>
</dbReference>
<dbReference type="InterPro" id="IPR046886">
    <property type="entry name" value="RsmE_MTase_dom"/>
</dbReference>
<dbReference type="GO" id="GO:0032259">
    <property type="term" value="P:methylation"/>
    <property type="evidence" value="ECO:0007669"/>
    <property type="project" value="UniProtKB-KW"/>
</dbReference>
<name>A0ABY5TN11_9GAMM</name>
<dbReference type="CDD" id="cd18084">
    <property type="entry name" value="RsmE-like"/>
    <property type="match status" value="1"/>
</dbReference>
<evidence type="ECO:0000256" key="6">
    <source>
        <dbReference type="ARBA" id="ARBA00022552"/>
    </source>
</evidence>
<evidence type="ECO:0000256" key="2">
    <source>
        <dbReference type="ARBA" id="ARBA00005528"/>
    </source>
</evidence>
<comment type="catalytic activity">
    <reaction evidence="11 12">
        <text>uridine(1498) in 16S rRNA + S-adenosyl-L-methionine = N(3)-methyluridine(1498) in 16S rRNA + S-adenosyl-L-homocysteine + H(+)</text>
        <dbReference type="Rhea" id="RHEA:42920"/>
        <dbReference type="Rhea" id="RHEA-COMP:10283"/>
        <dbReference type="Rhea" id="RHEA-COMP:10284"/>
        <dbReference type="ChEBI" id="CHEBI:15378"/>
        <dbReference type="ChEBI" id="CHEBI:57856"/>
        <dbReference type="ChEBI" id="CHEBI:59789"/>
        <dbReference type="ChEBI" id="CHEBI:65315"/>
        <dbReference type="ChEBI" id="CHEBI:74502"/>
        <dbReference type="EC" id="2.1.1.193"/>
    </reaction>
</comment>
<evidence type="ECO:0000256" key="1">
    <source>
        <dbReference type="ARBA" id="ARBA00004496"/>
    </source>
</evidence>
<evidence type="ECO:0000256" key="9">
    <source>
        <dbReference type="ARBA" id="ARBA00022691"/>
    </source>
</evidence>
<feature type="domain" description="Ribosomal RNA small subunit methyltransferase E PUA-like" evidence="14">
    <location>
        <begin position="20"/>
        <end position="66"/>
    </location>
</feature>